<reference evidence="7 8" key="1">
    <citation type="submission" date="2018-05" db="EMBL/GenBank/DDBJ databases">
        <title>Genomic Encyclopedia of Type Strains, Phase I: the one thousand microbial genomes (KMG-I) project.</title>
        <authorList>
            <person name="Kyrpides N."/>
        </authorList>
    </citation>
    <scope>NUCLEOTIDE SEQUENCE [LARGE SCALE GENOMIC DNA]</scope>
    <source>
        <strain evidence="7 8">DSM 15611</strain>
    </source>
</reference>
<feature type="transmembrane region" description="Helical" evidence="5">
    <location>
        <begin position="172"/>
        <end position="188"/>
    </location>
</feature>
<dbReference type="GO" id="GO:0016301">
    <property type="term" value="F:kinase activity"/>
    <property type="evidence" value="ECO:0007669"/>
    <property type="project" value="UniProtKB-KW"/>
</dbReference>
<dbReference type="Pfam" id="PF19279">
    <property type="entry name" value="YegS_C"/>
    <property type="match status" value="1"/>
</dbReference>
<evidence type="ECO:0000313" key="7">
    <source>
        <dbReference type="EMBL" id="PXX20976.1"/>
    </source>
</evidence>
<keyword evidence="3 7" id="KW-0418">Kinase</keyword>
<evidence type="ECO:0000256" key="1">
    <source>
        <dbReference type="ARBA" id="ARBA00022679"/>
    </source>
</evidence>
<dbReference type="InterPro" id="IPR016064">
    <property type="entry name" value="NAD/diacylglycerol_kinase_sf"/>
</dbReference>
<keyword evidence="5" id="KW-0472">Membrane</keyword>
<dbReference type="EMBL" id="QJJX01000026">
    <property type="protein sequence ID" value="PXX20976.1"/>
    <property type="molecule type" value="Genomic_DNA"/>
</dbReference>
<dbReference type="InterPro" id="IPR017438">
    <property type="entry name" value="ATP-NAD_kinase_N"/>
</dbReference>
<evidence type="ECO:0000256" key="3">
    <source>
        <dbReference type="ARBA" id="ARBA00022777"/>
    </source>
</evidence>
<keyword evidence="8" id="KW-1185">Reference proteome</keyword>
<keyword evidence="2" id="KW-0547">Nucleotide-binding</keyword>
<evidence type="ECO:0000313" key="8">
    <source>
        <dbReference type="Proteomes" id="UP000248314"/>
    </source>
</evidence>
<dbReference type="InterPro" id="IPR050187">
    <property type="entry name" value="Lipid_Phosphate_FormReg"/>
</dbReference>
<dbReference type="PANTHER" id="PTHR12358">
    <property type="entry name" value="SPHINGOSINE KINASE"/>
    <property type="match status" value="1"/>
</dbReference>
<evidence type="ECO:0000256" key="2">
    <source>
        <dbReference type="ARBA" id="ARBA00022741"/>
    </source>
</evidence>
<protein>
    <submittedName>
        <fullName evidence="7">Diacylglycerol kinase family enzyme</fullName>
    </submittedName>
</protein>
<dbReference type="OrthoDB" id="9786026at2"/>
<proteinExistence type="predicted"/>
<dbReference type="Gene3D" id="2.60.200.40">
    <property type="match status" value="1"/>
</dbReference>
<keyword evidence="1" id="KW-0808">Transferase</keyword>
<keyword evidence="5" id="KW-0812">Transmembrane</keyword>
<keyword evidence="4" id="KW-0067">ATP-binding</keyword>
<accession>A0A318HV75</accession>
<dbReference type="AlphaFoldDB" id="A0A318HV75"/>
<dbReference type="Gene3D" id="3.40.50.10330">
    <property type="entry name" value="Probable inorganic polyphosphate/atp-NAD kinase, domain 1"/>
    <property type="match status" value="1"/>
</dbReference>
<keyword evidence="5" id="KW-1133">Transmembrane helix</keyword>
<dbReference type="STRING" id="1122991.GCA_000613445_01244"/>
<dbReference type="Pfam" id="PF00781">
    <property type="entry name" value="DAGK_cat"/>
    <property type="match status" value="1"/>
</dbReference>
<comment type="caution">
    <text evidence="7">The sequence shown here is derived from an EMBL/GenBank/DDBJ whole genome shotgun (WGS) entry which is preliminary data.</text>
</comment>
<evidence type="ECO:0000259" key="6">
    <source>
        <dbReference type="PROSITE" id="PS50146"/>
    </source>
</evidence>
<dbReference type="RefSeq" id="WP_025816534.1">
    <property type="nucleotide sequence ID" value="NZ_BAIZ01000026.1"/>
</dbReference>
<name>A0A318HV75_9BACT</name>
<evidence type="ECO:0000256" key="5">
    <source>
        <dbReference type="SAM" id="Phobius"/>
    </source>
</evidence>
<sequence>MAANKKWAILYCPKKGMYSGGVRWSKVEKCLMDNGIDFDYVQSENANSVERLITMFIENGYKTIVVVGGDSALNDAANCLMHIDKQAREDIALGVIPNGLMNDFAHFWGMSEGDIDATVKWLKKRRVRKIDLGKVRYTNKEGQQCQRYFLNCVNVGLIATIMNLRLQTRRFFGSRTLSFLFSFVLLAFQRLEYKMHLKINEDVLNRKIMTICVGNAQGYGQTPNAVPYNGLLDVSVVYHPKMMKLFEGIYLFLRGKFLNHRSVHPYRTRKVEFMDANHALVGIDGRPMNTPAGSFTITVEQEVINFLIPD</sequence>
<dbReference type="PROSITE" id="PS50146">
    <property type="entry name" value="DAGK"/>
    <property type="match status" value="1"/>
</dbReference>
<dbReference type="PANTHER" id="PTHR12358:SF54">
    <property type="entry name" value="SPHINGOSINE KINASE RELATED PROTEIN"/>
    <property type="match status" value="1"/>
</dbReference>
<dbReference type="InterPro" id="IPR045540">
    <property type="entry name" value="YegS/DAGK_C"/>
</dbReference>
<dbReference type="InterPro" id="IPR001206">
    <property type="entry name" value="Diacylglycerol_kinase_cat_dom"/>
</dbReference>
<evidence type="ECO:0000256" key="4">
    <source>
        <dbReference type="ARBA" id="ARBA00022840"/>
    </source>
</evidence>
<dbReference type="SUPFAM" id="SSF111331">
    <property type="entry name" value="NAD kinase/diacylglycerol kinase-like"/>
    <property type="match status" value="1"/>
</dbReference>
<dbReference type="Proteomes" id="UP000248314">
    <property type="component" value="Unassembled WGS sequence"/>
</dbReference>
<feature type="domain" description="DAGKc" evidence="6">
    <location>
        <begin position="2"/>
        <end position="139"/>
    </location>
</feature>
<gene>
    <name evidence="7" type="ORF">EJ73_02057</name>
</gene>
<dbReference type="GO" id="GO:0005524">
    <property type="term" value="F:ATP binding"/>
    <property type="evidence" value="ECO:0007669"/>
    <property type="project" value="UniProtKB-KW"/>
</dbReference>
<organism evidence="7 8">
    <name type="scientific">Hoylesella shahii DSM 15611 = JCM 12083</name>
    <dbReference type="NCBI Taxonomy" id="1122991"/>
    <lineage>
        <taxon>Bacteria</taxon>
        <taxon>Pseudomonadati</taxon>
        <taxon>Bacteroidota</taxon>
        <taxon>Bacteroidia</taxon>
        <taxon>Bacteroidales</taxon>
        <taxon>Prevotellaceae</taxon>
        <taxon>Hoylesella</taxon>
    </lineage>
</organism>